<dbReference type="PANTHER" id="PTHR43792:SF8">
    <property type="entry name" value="[RIBOSOMAL PROTEIN US5]-ALANINE N-ACETYLTRANSFERASE"/>
    <property type="match status" value="1"/>
</dbReference>
<dbReference type="InterPro" id="IPR000182">
    <property type="entry name" value="GNAT_dom"/>
</dbReference>
<dbReference type="CDD" id="cd04301">
    <property type="entry name" value="NAT_SF"/>
    <property type="match status" value="1"/>
</dbReference>
<evidence type="ECO:0000313" key="5">
    <source>
        <dbReference type="EMBL" id="MCV9930401.1"/>
    </source>
</evidence>
<dbReference type="InterPro" id="IPR051531">
    <property type="entry name" value="N-acetyltransferase"/>
</dbReference>
<comment type="similarity">
    <text evidence="3">Belongs to the acetyltransferase family. RimJ subfamily.</text>
</comment>
<dbReference type="Gene3D" id="3.40.630.30">
    <property type="match status" value="1"/>
</dbReference>
<dbReference type="PANTHER" id="PTHR43792">
    <property type="entry name" value="GNAT FAMILY, PUTATIVE (AFU_ORTHOLOGUE AFUA_3G00765)-RELATED-RELATED"/>
    <property type="match status" value="1"/>
</dbReference>
<dbReference type="GO" id="GO:0016747">
    <property type="term" value="F:acyltransferase activity, transferring groups other than amino-acyl groups"/>
    <property type="evidence" value="ECO:0007669"/>
    <property type="project" value="InterPro"/>
</dbReference>
<keyword evidence="6" id="KW-1185">Reference proteome</keyword>
<comment type="caution">
    <text evidence="5">The sequence shown here is derived from an EMBL/GenBank/DDBJ whole genome shotgun (WGS) entry which is preliminary data.</text>
</comment>
<feature type="domain" description="N-acetyltransferase" evidence="4">
    <location>
        <begin position="17"/>
        <end position="177"/>
    </location>
</feature>
<evidence type="ECO:0000256" key="3">
    <source>
        <dbReference type="ARBA" id="ARBA00038502"/>
    </source>
</evidence>
<dbReference type="InterPro" id="IPR016181">
    <property type="entry name" value="Acyl_CoA_acyltransferase"/>
</dbReference>
<dbReference type="Proteomes" id="UP001151079">
    <property type="component" value="Unassembled WGS sequence"/>
</dbReference>
<dbReference type="AlphaFoldDB" id="A0A9X3C060"/>
<dbReference type="RefSeq" id="WP_264208474.1">
    <property type="nucleotide sequence ID" value="NZ_JAOZEW010000034.1"/>
</dbReference>
<keyword evidence="1" id="KW-0808">Transferase</keyword>
<dbReference type="EMBL" id="JAOZEW010000034">
    <property type="protein sequence ID" value="MCV9930401.1"/>
    <property type="molecule type" value="Genomic_DNA"/>
</dbReference>
<dbReference type="SUPFAM" id="SSF55729">
    <property type="entry name" value="Acyl-CoA N-acyltransferases (Nat)"/>
    <property type="match status" value="1"/>
</dbReference>
<evidence type="ECO:0000256" key="1">
    <source>
        <dbReference type="ARBA" id="ARBA00022679"/>
    </source>
</evidence>
<dbReference type="Pfam" id="PF13302">
    <property type="entry name" value="Acetyltransf_3"/>
    <property type="match status" value="1"/>
</dbReference>
<evidence type="ECO:0000256" key="2">
    <source>
        <dbReference type="ARBA" id="ARBA00023315"/>
    </source>
</evidence>
<sequence>MSLINWKLERIENVLPEEFYKLIDKNKKHIEKTFPVTLSHCLDLESAQKFIAFSSDKEKNKEGYHFYARNIETGDLIGYLCVKSIDNRISKCELGYFIDEDFQGKGIISGLVSQTLDFCFNELSMNKVFICTSQINLASQRIALKHNFQQEGILRDEFKDGDGILENVVYFGLLKLDYNSNERTIL</sequence>
<evidence type="ECO:0000259" key="4">
    <source>
        <dbReference type="PROSITE" id="PS51186"/>
    </source>
</evidence>
<accession>A0A9X3C060</accession>
<evidence type="ECO:0000313" key="6">
    <source>
        <dbReference type="Proteomes" id="UP001151079"/>
    </source>
</evidence>
<keyword evidence="2" id="KW-0012">Acyltransferase</keyword>
<protein>
    <submittedName>
        <fullName evidence="5">GNAT family N-acetyltransferase</fullName>
    </submittedName>
</protein>
<dbReference type="PROSITE" id="PS51186">
    <property type="entry name" value="GNAT"/>
    <property type="match status" value="1"/>
</dbReference>
<reference evidence="5" key="1">
    <citation type="submission" date="2022-10" db="EMBL/GenBank/DDBJ databases">
        <title>Two novel species of Flavobacterium.</title>
        <authorList>
            <person name="Liu Q."/>
            <person name="Xin Y.-H."/>
        </authorList>
    </citation>
    <scope>NUCLEOTIDE SEQUENCE</scope>
    <source>
        <strain evidence="5">LS1R49</strain>
    </source>
</reference>
<proteinExistence type="inferred from homology"/>
<organism evidence="5 6">
    <name type="scientific">Flavobacterium shii</name>
    <dbReference type="NCBI Taxonomy" id="2987687"/>
    <lineage>
        <taxon>Bacteria</taxon>
        <taxon>Pseudomonadati</taxon>
        <taxon>Bacteroidota</taxon>
        <taxon>Flavobacteriia</taxon>
        <taxon>Flavobacteriales</taxon>
        <taxon>Flavobacteriaceae</taxon>
        <taxon>Flavobacterium</taxon>
    </lineage>
</organism>
<gene>
    <name evidence="5" type="ORF">OIU83_22265</name>
</gene>
<name>A0A9X3C060_9FLAO</name>